<dbReference type="Gene3D" id="3.40.250.10">
    <property type="entry name" value="Rhodanese-like domain"/>
    <property type="match status" value="2"/>
</dbReference>
<dbReference type="FunFam" id="3.40.250.10:FF:000015">
    <property type="entry name" value="Sulfurtransferase"/>
    <property type="match status" value="1"/>
</dbReference>
<name>A0A1Y1IBB8_KLENI</name>
<reference evidence="9 10" key="1">
    <citation type="journal article" date="2014" name="Nat. Commun.">
        <title>Klebsormidium flaccidum genome reveals primary factors for plant terrestrial adaptation.</title>
        <authorList>
            <person name="Hori K."/>
            <person name="Maruyama F."/>
            <person name="Fujisawa T."/>
            <person name="Togashi T."/>
            <person name="Yamamoto N."/>
            <person name="Seo M."/>
            <person name="Sato S."/>
            <person name="Yamada T."/>
            <person name="Mori H."/>
            <person name="Tajima N."/>
            <person name="Moriyama T."/>
            <person name="Ikeuchi M."/>
            <person name="Watanabe M."/>
            <person name="Wada H."/>
            <person name="Kobayashi K."/>
            <person name="Saito M."/>
            <person name="Masuda T."/>
            <person name="Sasaki-Sekimoto Y."/>
            <person name="Mashiguchi K."/>
            <person name="Awai K."/>
            <person name="Shimojima M."/>
            <person name="Masuda S."/>
            <person name="Iwai M."/>
            <person name="Nobusawa T."/>
            <person name="Narise T."/>
            <person name="Kondo S."/>
            <person name="Saito H."/>
            <person name="Sato R."/>
            <person name="Murakawa M."/>
            <person name="Ihara Y."/>
            <person name="Oshima-Yamada Y."/>
            <person name="Ohtaka K."/>
            <person name="Satoh M."/>
            <person name="Sonobe K."/>
            <person name="Ishii M."/>
            <person name="Ohtani R."/>
            <person name="Kanamori-Sato M."/>
            <person name="Honoki R."/>
            <person name="Miyazaki D."/>
            <person name="Mochizuki H."/>
            <person name="Umetsu J."/>
            <person name="Higashi K."/>
            <person name="Shibata D."/>
            <person name="Kamiya Y."/>
            <person name="Sato N."/>
            <person name="Nakamura Y."/>
            <person name="Tabata S."/>
            <person name="Ida S."/>
            <person name="Kurokawa K."/>
            <person name="Ohta H."/>
        </authorList>
    </citation>
    <scope>NUCLEOTIDE SEQUENCE [LARGE SCALE GENOMIC DNA]</scope>
    <source>
        <strain evidence="9 10">NIES-2285</strain>
    </source>
</reference>
<dbReference type="GO" id="GO:0004792">
    <property type="term" value="F:thiosulfate-cyanide sulfurtransferase activity"/>
    <property type="evidence" value="ECO:0000318"/>
    <property type="project" value="GO_Central"/>
</dbReference>
<organism evidence="9 10">
    <name type="scientific">Klebsormidium nitens</name>
    <name type="common">Green alga</name>
    <name type="synonym">Ulothrix nitens</name>
    <dbReference type="NCBI Taxonomy" id="105231"/>
    <lineage>
        <taxon>Eukaryota</taxon>
        <taxon>Viridiplantae</taxon>
        <taxon>Streptophyta</taxon>
        <taxon>Klebsormidiophyceae</taxon>
        <taxon>Klebsormidiales</taxon>
        <taxon>Klebsormidiaceae</taxon>
        <taxon>Klebsormidium</taxon>
    </lineage>
</organism>
<dbReference type="STRING" id="105231.A0A1Y1IBB8"/>
<keyword evidence="9" id="KW-0670">Pyruvate</keyword>
<proteinExistence type="predicted"/>
<dbReference type="FunFam" id="3.40.250.10:FF:000001">
    <property type="entry name" value="Sulfurtransferase"/>
    <property type="match status" value="1"/>
</dbReference>
<keyword evidence="2" id="KW-0963">Cytoplasm</keyword>
<evidence type="ECO:0000256" key="5">
    <source>
        <dbReference type="RuleBase" id="RU000507"/>
    </source>
</evidence>
<feature type="signal peptide" evidence="7">
    <location>
        <begin position="1"/>
        <end position="21"/>
    </location>
</feature>
<keyword evidence="3 5" id="KW-0808">Transferase</keyword>
<keyword evidence="7" id="KW-0732">Signal</keyword>
<evidence type="ECO:0000313" key="10">
    <source>
        <dbReference type="Proteomes" id="UP000054558"/>
    </source>
</evidence>
<dbReference type="PROSITE" id="PS00683">
    <property type="entry name" value="RHODANESE_2"/>
    <property type="match status" value="1"/>
</dbReference>
<dbReference type="NCBIfam" id="NF008557">
    <property type="entry name" value="PRK11493.1"/>
    <property type="match status" value="1"/>
</dbReference>
<feature type="region of interest" description="Disordered" evidence="6">
    <location>
        <begin position="267"/>
        <end position="298"/>
    </location>
</feature>
<evidence type="ECO:0000256" key="7">
    <source>
        <dbReference type="SAM" id="SignalP"/>
    </source>
</evidence>
<dbReference type="PANTHER" id="PTHR11364:SF27">
    <property type="entry name" value="SULFURTRANSFERASE"/>
    <property type="match status" value="1"/>
</dbReference>
<dbReference type="SMART" id="SM00450">
    <property type="entry name" value="RHOD"/>
    <property type="match status" value="2"/>
</dbReference>
<evidence type="ECO:0000313" key="9">
    <source>
        <dbReference type="EMBL" id="GAQ88264.1"/>
    </source>
</evidence>
<keyword evidence="10" id="KW-1185">Reference proteome</keyword>
<dbReference type="PROSITE" id="PS00380">
    <property type="entry name" value="RHODANESE_1"/>
    <property type="match status" value="1"/>
</dbReference>
<dbReference type="Pfam" id="PF00581">
    <property type="entry name" value="Rhodanese"/>
    <property type="match status" value="2"/>
</dbReference>
<dbReference type="PROSITE" id="PS50206">
    <property type="entry name" value="RHODANESE_3"/>
    <property type="match status" value="2"/>
</dbReference>
<evidence type="ECO:0000256" key="4">
    <source>
        <dbReference type="ARBA" id="ARBA00022737"/>
    </source>
</evidence>
<accession>A0A1Y1IBB8</accession>
<dbReference type="CDD" id="cd01449">
    <property type="entry name" value="TST_Repeat_2"/>
    <property type="match status" value="1"/>
</dbReference>
<feature type="domain" description="Rhodanese" evidence="8">
    <location>
        <begin position="104"/>
        <end position="221"/>
    </location>
</feature>
<dbReference type="CDD" id="cd01448">
    <property type="entry name" value="TST_Repeat_1"/>
    <property type="match status" value="1"/>
</dbReference>
<feature type="chain" id="PRO_5013322124" description="Sulfurtransferase" evidence="7">
    <location>
        <begin position="22"/>
        <end position="370"/>
    </location>
</feature>
<evidence type="ECO:0000256" key="3">
    <source>
        <dbReference type="ARBA" id="ARBA00022679"/>
    </source>
</evidence>
<gene>
    <name evidence="9" type="ORF">KFL_004130100</name>
</gene>
<feature type="domain" description="Rhodanese" evidence="8">
    <location>
        <begin position="254"/>
        <end position="368"/>
    </location>
</feature>
<dbReference type="InterPro" id="IPR036873">
    <property type="entry name" value="Rhodanese-like_dom_sf"/>
</dbReference>
<dbReference type="AlphaFoldDB" id="A0A1Y1IBB8"/>
<dbReference type="InterPro" id="IPR001307">
    <property type="entry name" value="Thiosulphate_STrfase_CS"/>
</dbReference>
<dbReference type="EMBL" id="DF237362">
    <property type="protein sequence ID" value="GAQ88264.1"/>
    <property type="molecule type" value="Genomic_DNA"/>
</dbReference>
<dbReference type="SUPFAM" id="SSF52821">
    <property type="entry name" value="Rhodanese/Cell cycle control phosphatase"/>
    <property type="match status" value="2"/>
</dbReference>
<comment type="subcellular location">
    <subcellularLocation>
        <location evidence="1">Cytoplasm</location>
    </subcellularLocation>
</comment>
<evidence type="ECO:0000256" key="6">
    <source>
        <dbReference type="SAM" id="MobiDB-lite"/>
    </source>
</evidence>
<dbReference type="InterPro" id="IPR001763">
    <property type="entry name" value="Rhodanese-like_dom"/>
</dbReference>
<evidence type="ECO:0000256" key="2">
    <source>
        <dbReference type="ARBA" id="ARBA00022490"/>
    </source>
</evidence>
<dbReference type="OMA" id="NNNWFAS"/>
<sequence length="370" mass="40231">MAYAACAVSRLALSLLPTTTSLQRQSARRGFAFWIQCKPAPSKERAVCGKWTGGGLAPSTQLKTPAPRSIIMSASANVANAQASAAAEIEDDAATVSCEWLQSKLGNVKVLDASWYMPAEQRKPEEEFLACHIPGALFFDIDKVSRTDTDLPHMLPSGAVFSRALSDLGIGRHDRVVVYDGKGIFSAPRAWWMFRAFGHERVHVLEGGLPRWKALGFQTDSGRPETSRTQEPGEPLELNESLLREAEDVQRNLETREADVVDARGAGRFHGTEPEPRKGVRGGHIPGSKNVPFPQVLTSDGRMKPVEELRTVFASAGVSLDRPIITSCGTGVTACVLALALHKLGKKDAAIYDGSWTEWGGRKDLPLEME</sequence>
<dbReference type="GO" id="GO:0005739">
    <property type="term" value="C:mitochondrion"/>
    <property type="evidence" value="ECO:0000318"/>
    <property type="project" value="GO_Central"/>
</dbReference>
<dbReference type="Proteomes" id="UP000054558">
    <property type="component" value="Unassembled WGS sequence"/>
</dbReference>
<evidence type="ECO:0000256" key="1">
    <source>
        <dbReference type="ARBA" id="ARBA00004496"/>
    </source>
</evidence>
<dbReference type="OrthoDB" id="270167at2759"/>
<dbReference type="PANTHER" id="PTHR11364">
    <property type="entry name" value="THIOSULFATE SULFERTANSFERASE"/>
    <property type="match status" value="1"/>
</dbReference>
<dbReference type="GO" id="GO:0016784">
    <property type="term" value="F:3-mercaptopyruvate sulfurtransferase activity"/>
    <property type="evidence" value="ECO:0000318"/>
    <property type="project" value="GO_Central"/>
</dbReference>
<keyword evidence="4" id="KW-0677">Repeat</keyword>
<dbReference type="InterPro" id="IPR045078">
    <property type="entry name" value="TST/MPST-like"/>
</dbReference>
<evidence type="ECO:0000259" key="8">
    <source>
        <dbReference type="PROSITE" id="PS50206"/>
    </source>
</evidence>
<protein>
    <recommendedName>
        <fullName evidence="5">Sulfurtransferase</fullName>
    </recommendedName>
</protein>